<dbReference type="FunFam" id="3.40.50.1820:FF:000010">
    <property type="entry name" value="Acyl-protein thioesterase 2"/>
    <property type="match status" value="1"/>
</dbReference>
<evidence type="ECO:0000256" key="8">
    <source>
        <dbReference type="ARBA" id="ARBA00022832"/>
    </source>
</evidence>
<comment type="catalytic activity">
    <reaction evidence="12">
        <text>S-hexadecanoyl-L-cysteinyl-[protein] + H2O = L-cysteinyl-[protein] + hexadecanoate + H(+)</text>
        <dbReference type="Rhea" id="RHEA:19233"/>
        <dbReference type="Rhea" id="RHEA-COMP:10131"/>
        <dbReference type="Rhea" id="RHEA-COMP:11032"/>
        <dbReference type="ChEBI" id="CHEBI:7896"/>
        <dbReference type="ChEBI" id="CHEBI:15377"/>
        <dbReference type="ChEBI" id="CHEBI:15378"/>
        <dbReference type="ChEBI" id="CHEBI:29950"/>
        <dbReference type="ChEBI" id="CHEBI:74151"/>
        <dbReference type="EC" id="3.1.2.22"/>
    </reaction>
</comment>
<dbReference type="EC" id="3.1.2.22" evidence="3"/>
<feature type="non-terminal residue" evidence="14">
    <location>
        <position position="225"/>
    </location>
</feature>
<dbReference type="PANTHER" id="PTHR10655">
    <property type="entry name" value="LYSOPHOSPHOLIPASE-RELATED"/>
    <property type="match status" value="1"/>
</dbReference>
<comment type="function">
    <text evidence="10">Hydrolyzes fatty acids from S-acylated cysteine residues in proteins with a strong preference for palmitoylated G-alpha proteins over other acyl substrates. Mediates the deacylation of G-alpha proteins such as GPA1 in vivo, but has weak or no activity toward palmitoylated Ras proteins. Has weak lysophospholipase activity in vitro; however such activity may not exist in vivo.</text>
</comment>
<keyword evidence="8" id="KW-0276">Fatty acid metabolism</keyword>
<comment type="similarity">
    <text evidence="2">Belongs to the AB hydrolase superfamily. AB hydrolase 2 family.</text>
</comment>
<feature type="domain" description="Phospholipase/carboxylesterase/thioesterase" evidence="13">
    <location>
        <begin position="7"/>
        <end position="224"/>
    </location>
</feature>
<evidence type="ECO:0000256" key="3">
    <source>
        <dbReference type="ARBA" id="ARBA00012423"/>
    </source>
</evidence>
<evidence type="ECO:0000256" key="12">
    <source>
        <dbReference type="ARBA" id="ARBA00047337"/>
    </source>
</evidence>
<dbReference type="Proteomes" id="UP000237438">
    <property type="component" value="Unassembled WGS sequence"/>
</dbReference>
<dbReference type="InterPro" id="IPR003140">
    <property type="entry name" value="PLipase/COase/thioEstase"/>
</dbReference>
<dbReference type="GO" id="GO:0005737">
    <property type="term" value="C:cytoplasm"/>
    <property type="evidence" value="ECO:0007669"/>
    <property type="project" value="UniProtKB-SubCell"/>
</dbReference>
<dbReference type="GO" id="GO:0008474">
    <property type="term" value="F:palmitoyl-(protein) hydrolase activity"/>
    <property type="evidence" value="ECO:0007669"/>
    <property type="project" value="UniProtKB-EC"/>
</dbReference>
<dbReference type="Gene3D" id="3.40.50.1820">
    <property type="entry name" value="alpha/beta hydrolase"/>
    <property type="match status" value="1"/>
</dbReference>
<sequence>MSNPVTAVIVPAVRKHTATVIIAHGLGDSGNGWTFLAEKWRKEKRFEEVKFIFPNAPTRPITVNMGINMPGWYDILHFSDINASQDEKGIMASRSYFHDLIATEISSGIPSERVVLGGFSQGAAMSILSGITCPSKLAGIFALSGYMLLSNKVGELLAQAKNTNKDTKIFMGHGEDDQLVKAEWGKLTEQLLKSLGFKVDLRMYSDLAHSTDPGEIEDLGKFLDD</sequence>
<dbReference type="PANTHER" id="PTHR10655:SF17">
    <property type="entry name" value="LYSOPHOSPHOLIPASE-LIKE PROTEIN 1"/>
    <property type="match status" value="1"/>
</dbReference>
<dbReference type="EMBL" id="PEDP01002190">
    <property type="protein sequence ID" value="POS82843.1"/>
    <property type="molecule type" value="Genomic_DNA"/>
</dbReference>
<evidence type="ECO:0000256" key="7">
    <source>
        <dbReference type="ARBA" id="ARBA00022801"/>
    </source>
</evidence>
<dbReference type="AlphaFoldDB" id="A0A2S4PLG1"/>
<evidence type="ECO:0000256" key="10">
    <source>
        <dbReference type="ARBA" id="ARBA00029392"/>
    </source>
</evidence>
<dbReference type="SUPFAM" id="SSF53474">
    <property type="entry name" value="alpha/beta-Hydrolases"/>
    <property type="match status" value="1"/>
</dbReference>
<name>A0A2S4PLG1_9PEZI</name>
<dbReference type="Pfam" id="PF02230">
    <property type="entry name" value="Abhydrolase_2"/>
    <property type="match status" value="1"/>
</dbReference>
<reference evidence="14 15" key="1">
    <citation type="submission" date="2017-10" db="EMBL/GenBank/DDBJ databases">
        <title>Development of genomic resources for the powdery mildew, Erysiphe pulchra.</title>
        <authorList>
            <person name="Wadl P.A."/>
            <person name="Mack B.M."/>
            <person name="Moore G."/>
            <person name="Beltz S.B."/>
        </authorList>
    </citation>
    <scope>NUCLEOTIDE SEQUENCE [LARGE SCALE GENOMIC DNA]</scope>
    <source>
        <strain evidence="14">Cflorida</strain>
    </source>
</reference>
<evidence type="ECO:0000256" key="11">
    <source>
        <dbReference type="ARBA" id="ARBA00031195"/>
    </source>
</evidence>
<evidence type="ECO:0000256" key="9">
    <source>
        <dbReference type="ARBA" id="ARBA00023098"/>
    </source>
</evidence>
<evidence type="ECO:0000256" key="2">
    <source>
        <dbReference type="ARBA" id="ARBA00006499"/>
    </source>
</evidence>
<evidence type="ECO:0000313" key="15">
    <source>
        <dbReference type="Proteomes" id="UP000237438"/>
    </source>
</evidence>
<keyword evidence="7" id="KW-0378">Hydrolase</keyword>
<evidence type="ECO:0000256" key="1">
    <source>
        <dbReference type="ARBA" id="ARBA00004496"/>
    </source>
</evidence>
<dbReference type="GO" id="GO:0006631">
    <property type="term" value="P:fatty acid metabolic process"/>
    <property type="evidence" value="ECO:0007669"/>
    <property type="project" value="UniProtKB-KW"/>
</dbReference>
<evidence type="ECO:0000256" key="4">
    <source>
        <dbReference type="ARBA" id="ARBA00014923"/>
    </source>
</evidence>
<evidence type="ECO:0000256" key="6">
    <source>
        <dbReference type="ARBA" id="ARBA00022490"/>
    </source>
</evidence>
<keyword evidence="5" id="KW-0719">Serine esterase</keyword>
<dbReference type="STRING" id="225359.A0A2S4PLG1"/>
<comment type="subcellular location">
    <subcellularLocation>
        <location evidence="1">Cytoplasm</location>
    </subcellularLocation>
</comment>
<evidence type="ECO:0000259" key="13">
    <source>
        <dbReference type="Pfam" id="PF02230"/>
    </source>
</evidence>
<dbReference type="InterPro" id="IPR029058">
    <property type="entry name" value="AB_hydrolase_fold"/>
</dbReference>
<keyword evidence="9" id="KW-0443">Lipid metabolism</keyword>
<dbReference type="GO" id="GO:0052689">
    <property type="term" value="F:carboxylic ester hydrolase activity"/>
    <property type="evidence" value="ECO:0007669"/>
    <property type="project" value="UniProtKB-KW"/>
</dbReference>
<evidence type="ECO:0000256" key="5">
    <source>
        <dbReference type="ARBA" id="ARBA00022487"/>
    </source>
</evidence>
<comment type="caution">
    <text evidence="14">The sequence shown here is derived from an EMBL/GenBank/DDBJ whole genome shotgun (WGS) entry which is preliminary data.</text>
</comment>
<gene>
    <name evidence="14" type="ORF">EPUL_004970</name>
</gene>
<keyword evidence="15" id="KW-1185">Reference proteome</keyword>
<organism evidence="14 15">
    <name type="scientific">Erysiphe pulchra</name>
    <dbReference type="NCBI Taxonomy" id="225359"/>
    <lineage>
        <taxon>Eukaryota</taxon>
        <taxon>Fungi</taxon>
        <taxon>Dikarya</taxon>
        <taxon>Ascomycota</taxon>
        <taxon>Pezizomycotina</taxon>
        <taxon>Leotiomycetes</taxon>
        <taxon>Erysiphales</taxon>
        <taxon>Erysiphaceae</taxon>
        <taxon>Erysiphe</taxon>
    </lineage>
</organism>
<protein>
    <recommendedName>
        <fullName evidence="4">Acyl-protein thioesterase 1</fullName>
        <ecNumber evidence="3">3.1.2.22</ecNumber>
    </recommendedName>
    <alternativeName>
        <fullName evidence="11">Palmitoyl-protein hydrolase</fullName>
    </alternativeName>
</protein>
<proteinExistence type="inferred from homology"/>
<dbReference type="OrthoDB" id="2418081at2759"/>
<dbReference type="InterPro" id="IPR050565">
    <property type="entry name" value="LYPA1-2/EST-like"/>
</dbReference>
<keyword evidence="6" id="KW-0963">Cytoplasm</keyword>
<accession>A0A2S4PLG1</accession>
<evidence type="ECO:0000313" key="14">
    <source>
        <dbReference type="EMBL" id="POS82843.1"/>
    </source>
</evidence>